<dbReference type="EMBL" id="JBBWRZ010000006">
    <property type="protein sequence ID" value="KAK8233286.1"/>
    <property type="molecule type" value="Genomic_DNA"/>
</dbReference>
<dbReference type="Proteomes" id="UP001492380">
    <property type="component" value="Unassembled WGS sequence"/>
</dbReference>
<evidence type="ECO:0000313" key="2">
    <source>
        <dbReference type="EMBL" id="KAK8233286.1"/>
    </source>
</evidence>
<keyword evidence="3" id="KW-1185">Reference proteome</keyword>
<evidence type="ECO:0000256" key="1">
    <source>
        <dbReference type="SAM" id="MobiDB-lite"/>
    </source>
</evidence>
<feature type="region of interest" description="Disordered" evidence="1">
    <location>
        <begin position="1"/>
        <end position="23"/>
    </location>
</feature>
<protein>
    <submittedName>
        <fullName evidence="2">Uncharacterized protein</fullName>
    </submittedName>
</protein>
<comment type="caution">
    <text evidence="2">The sequence shown here is derived from an EMBL/GenBank/DDBJ whole genome shotgun (WGS) entry which is preliminary data.</text>
</comment>
<reference evidence="2 3" key="1">
    <citation type="submission" date="2024-04" db="EMBL/GenBank/DDBJ databases">
        <title>Phyllosticta paracitricarpa is synonymous to the EU quarantine fungus P. citricarpa based on phylogenomic analyses.</title>
        <authorList>
            <consortium name="Lawrence Berkeley National Laboratory"/>
            <person name="Van Ingen-Buijs V.A."/>
            <person name="Van Westerhoven A.C."/>
            <person name="Haridas S."/>
            <person name="Skiadas P."/>
            <person name="Martin F."/>
            <person name="Groenewald J.Z."/>
            <person name="Crous P.W."/>
            <person name="Seidl M.F."/>
        </authorList>
    </citation>
    <scope>NUCLEOTIDE SEQUENCE [LARGE SCALE GENOMIC DNA]</scope>
    <source>
        <strain evidence="2 3">CBS 123374</strain>
    </source>
</reference>
<proteinExistence type="predicted"/>
<name>A0ABR1YLB7_9PEZI</name>
<gene>
    <name evidence="2" type="ORF">HDK90DRAFT_466345</name>
</gene>
<organism evidence="2 3">
    <name type="scientific">Phyllosticta capitalensis</name>
    <dbReference type="NCBI Taxonomy" id="121624"/>
    <lineage>
        <taxon>Eukaryota</taxon>
        <taxon>Fungi</taxon>
        <taxon>Dikarya</taxon>
        <taxon>Ascomycota</taxon>
        <taxon>Pezizomycotina</taxon>
        <taxon>Dothideomycetes</taxon>
        <taxon>Dothideomycetes incertae sedis</taxon>
        <taxon>Botryosphaeriales</taxon>
        <taxon>Phyllostictaceae</taxon>
        <taxon>Phyllosticta</taxon>
    </lineage>
</organism>
<accession>A0ABR1YLB7</accession>
<evidence type="ECO:0000313" key="3">
    <source>
        <dbReference type="Proteomes" id="UP001492380"/>
    </source>
</evidence>
<sequence>MDPPPHFANERRPSRGAPQSSGSLLQRLPVELRLQIYDCLFPSKPVPYHGFDAGALRRDGQPSSTKVLRLSRAIHDEAEAYLYARTTFEVRIHPAGIVLCGGRHMTFPEYDFGKRGGPDKIHGVPGAWKALLRNVRRLDLRITAWVQRDLFNMVCKYVAYFVSRLAADGAPLAAVRISVEWQNGVTNFPISRPTVDMAQKLLAPFAKLQGVGDVRFGRIDPLPVGFAYSTGYYSVTEDLQYAELKEGLERKMTERRTF</sequence>